<feature type="domain" description="HTH luxR-type" evidence="1">
    <location>
        <begin position="1"/>
        <end position="39"/>
    </location>
</feature>
<evidence type="ECO:0000259" key="1">
    <source>
        <dbReference type="PROSITE" id="PS50043"/>
    </source>
</evidence>
<protein>
    <recommendedName>
        <fullName evidence="1">HTH luxR-type domain-containing protein</fullName>
    </recommendedName>
</protein>
<dbReference type="EMBL" id="JAKLTY010000064">
    <property type="protein sequence ID" value="MCG2633093.1"/>
    <property type="molecule type" value="Genomic_DNA"/>
</dbReference>
<dbReference type="GO" id="GO:0006355">
    <property type="term" value="P:regulation of DNA-templated transcription"/>
    <property type="evidence" value="ECO:0007669"/>
    <property type="project" value="InterPro"/>
</dbReference>
<proteinExistence type="predicted"/>
<dbReference type="InterPro" id="IPR000792">
    <property type="entry name" value="Tscrpt_reg_LuxR_C"/>
</dbReference>
<dbReference type="PROSITE" id="PS50043">
    <property type="entry name" value="HTH_LUXR_2"/>
    <property type="match status" value="1"/>
</dbReference>
<evidence type="ECO:0000313" key="4">
    <source>
        <dbReference type="Proteomes" id="UP001139012"/>
    </source>
</evidence>
<dbReference type="Proteomes" id="UP001139054">
    <property type="component" value="Unassembled WGS sequence"/>
</dbReference>
<dbReference type="InterPro" id="IPR036388">
    <property type="entry name" value="WH-like_DNA-bd_sf"/>
</dbReference>
<dbReference type="EMBL" id="JAKLUA010000051">
    <property type="protein sequence ID" value="MCG2673380.1"/>
    <property type="molecule type" value="Genomic_DNA"/>
</dbReference>
<name>A0A9X1RKH8_9BRAD</name>
<evidence type="ECO:0000313" key="2">
    <source>
        <dbReference type="EMBL" id="MCG2633093.1"/>
    </source>
</evidence>
<organism evidence="2 5">
    <name type="scientific">Bradyrhizobium zhengyangense</name>
    <dbReference type="NCBI Taxonomy" id="2911009"/>
    <lineage>
        <taxon>Bacteria</taxon>
        <taxon>Pseudomonadati</taxon>
        <taxon>Pseudomonadota</taxon>
        <taxon>Alphaproteobacteria</taxon>
        <taxon>Hyphomicrobiales</taxon>
        <taxon>Nitrobacteraceae</taxon>
        <taxon>Bradyrhizobium</taxon>
    </lineage>
</organism>
<accession>A0A9X1RKH8</accession>
<dbReference type="AlphaFoldDB" id="A0A9X1RKH8"/>
<dbReference type="InterPro" id="IPR016032">
    <property type="entry name" value="Sig_transdc_resp-reg_C-effctor"/>
</dbReference>
<reference evidence="2" key="1">
    <citation type="submission" date="2022-01" db="EMBL/GenBank/DDBJ databases">
        <title>Genome sequnece data of strain Bradyrhizobium sp. nov.</title>
        <authorList>
            <person name="Zhang J."/>
        </authorList>
    </citation>
    <scope>NUCLEOTIDE SEQUENCE</scope>
    <source>
        <strain evidence="3">WYCCWR 12774</strain>
        <strain evidence="2">WYCCWR 13023</strain>
    </source>
</reference>
<keyword evidence="4" id="KW-1185">Reference proteome</keyword>
<comment type="caution">
    <text evidence="2">The sequence shown here is derived from an EMBL/GenBank/DDBJ whole genome shotgun (WGS) entry which is preliminary data.</text>
</comment>
<sequence>MGKELKITENTVNYHVKNARQELDTRTRVLGIIKAIRLKLISDPSQERDEDKD</sequence>
<dbReference type="RefSeq" id="WP_232995617.1">
    <property type="nucleotide sequence ID" value="NZ_JAKLTY010000064.1"/>
</dbReference>
<dbReference type="GO" id="GO:0003677">
    <property type="term" value="F:DNA binding"/>
    <property type="evidence" value="ECO:0007669"/>
    <property type="project" value="InterPro"/>
</dbReference>
<evidence type="ECO:0000313" key="3">
    <source>
        <dbReference type="EMBL" id="MCG2673380.1"/>
    </source>
</evidence>
<gene>
    <name evidence="3" type="ORF">L6637_41690</name>
    <name evidence="2" type="ORF">L6654_41865</name>
</gene>
<dbReference type="SUPFAM" id="SSF46894">
    <property type="entry name" value="C-terminal effector domain of the bipartite response regulators"/>
    <property type="match status" value="1"/>
</dbReference>
<dbReference type="Gene3D" id="1.10.10.10">
    <property type="entry name" value="Winged helix-like DNA-binding domain superfamily/Winged helix DNA-binding domain"/>
    <property type="match status" value="1"/>
</dbReference>
<evidence type="ECO:0000313" key="5">
    <source>
        <dbReference type="Proteomes" id="UP001139054"/>
    </source>
</evidence>
<dbReference type="Proteomes" id="UP001139012">
    <property type="component" value="Unassembled WGS sequence"/>
</dbReference>